<dbReference type="Gene3D" id="3.40.190.10">
    <property type="entry name" value="Periplasmic binding protein-like II"/>
    <property type="match status" value="2"/>
</dbReference>
<organism evidence="8 9">
    <name type="scientific">Candidatus Eisenbergiella merdipullorum</name>
    <dbReference type="NCBI Taxonomy" id="2838553"/>
    <lineage>
        <taxon>Bacteria</taxon>
        <taxon>Bacillati</taxon>
        <taxon>Bacillota</taxon>
        <taxon>Clostridia</taxon>
        <taxon>Lachnospirales</taxon>
        <taxon>Lachnospiraceae</taxon>
        <taxon>Eisenbergiella</taxon>
    </lineage>
</organism>
<dbReference type="EMBL" id="DWYY01000152">
    <property type="protein sequence ID" value="HJA94092.1"/>
    <property type="molecule type" value="Genomic_DNA"/>
</dbReference>
<dbReference type="PANTHER" id="PTHR43649:SF33">
    <property type="entry name" value="POLYGALACTURONAN_RHAMNOGALACTURONAN-BINDING PROTEIN YTCQ"/>
    <property type="match status" value="1"/>
</dbReference>
<name>A0A9D2KZZ2_9FIRM</name>
<gene>
    <name evidence="8" type="ORF">H9717_13460</name>
</gene>
<feature type="compositionally biased region" description="Polar residues" evidence="6">
    <location>
        <begin position="23"/>
        <end position="39"/>
    </location>
</feature>
<evidence type="ECO:0000256" key="7">
    <source>
        <dbReference type="SAM" id="SignalP"/>
    </source>
</evidence>
<protein>
    <submittedName>
        <fullName evidence="8">Extracellular solute-binding protein</fullName>
    </submittedName>
</protein>
<dbReference type="SUPFAM" id="SSF53850">
    <property type="entry name" value="Periplasmic binding protein-like II"/>
    <property type="match status" value="1"/>
</dbReference>
<dbReference type="AlphaFoldDB" id="A0A9D2KZZ2"/>
<evidence type="ECO:0000256" key="4">
    <source>
        <dbReference type="ARBA" id="ARBA00023139"/>
    </source>
</evidence>
<keyword evidence="3" id="KW-0472">Membrane</keyword>
<evidence type="ECO:0000256" key="1">
    <source>
        <dbReference type="ARBA" id="ARBA00022475"/>
    </source>
</evidence>
<keyword evidence="2 7" id="KW-0732">Signal</keyword>
<evidence type="ECO:0000256" key="5">
    <source>
        <dbReference type="ARBA" id="ARBA00023288"/>
    </source>
</evidence>
<dbReference type="InterPro" id="IPR050490">
    <property type="entry name" value="Bact_solute-bd_prot1"/>
</dbReference>
<dbReference type="Pfam" id="PF01547">
    <property type="entry name" value="SBP_bac_1"/>
    <property type="match status" value="1"/>
</dbReference>
<feature type="signal peptide" evidence="7">
    <location>
        <begin position="1"/>
        <end position="20"/>
    </location>
</feature>
<evidence type="ECO:0000256" key="2">
    <source>
        <dbReference type="ARBA" id="ARBA00022729"/>
    </source>
</evidence>
<dbReference type="InterPro" id="IPR006059">
    <property type="entry name" value="SBP"/>
</dbReference>
<dbReference type="PANTHER" id="PTHR43649">
    <property type="entry name" value="ARABINOSE-BINDING PROTEIN-RELATED"/>
    <property type="match status" value="1"/>
</dbReference>
<evidence type="ECO:0000313" key="8">
    <source>
        <dbReference type="EMBL" id="HJA94092.1"/>
    </source>
</evidence>
<keyword evidence="1" id="KW-1003">Cell membrane</keyword>
<evidence type="ECO:0000256" key="6">
    <source>
        <dbReference type="SAM" id="MobiDB-lite"/>
    </source>
</evidence>
<feature type="region of interest" description="Disordered" evidence="6">
    <location>
        <begin position="23"/>
        <end position="54"/>
    </location>
</feature>
<keyword evidence="4" id="KW-0564">Palmitate</keyword>
<accession>A0A9D2KZZ2</accession>
<evidence type="ECO:0000256" key="3">
    <source>
        <dbReference type="ARBA" id="ARBA00023136"/>
    </source>
</evidence>
<sequence length="550" mass="60777">MKQKMLAMLLVVVMVGSCLAGCGQTTNPDNETNQGGNTNEADETKEDGESAEAEGITADEFAGTTIKIAVVKNPLDESADFAENKDFIPIVEDATGIKVEWMVLDSATASEKASVILAGDDKPDVYLGGLGINVEKDFESFYDLSQDGLLETYAPDVLEDYAQMVNGGLDGLRMTDGSIRTLYTGLEISRNNDPQGIMMINQKWLDQLGLKIPETTDELYDVLKAFKENDMNGNGDTTDEIPLSFNQKFWCSKIMNLADSFGIGGLDASDDSHYYKVEDGSVLPTADTEEFRAFLEYGNKLASEGLLDVEGFSATSEQYLSNLKAGLVGCYWSWTPMSDMGMDNPYIYDYVVLKPVKGLDDVEPVKTGVKNSAKYGTGQFLIDASSENVEAALHWWNYLSSTTEMKWTVRGGAEGELWKMENGKPTDIAYSGSAVYTAGMADLCPLILADESLVLNLDDMTNSTTNRVYNVDEVWDMLSEETLPTKFISAEESEEGAFIKNEIVPFIDSFVATSIVEGVTDDTWAQYLKDLETYGYYEWIDWFNKVYFPK</sequence>
<feature type="compositionally biased region" description="Acidic residues" evidence="6">
    <location>
        <begin position="40"/>
        <end position="52"/>
    </location>
</feature>
<reference evidence="8" key="1">
    <citation type="journal article" date="2021" name="PeerJ">
        <title>Extensive microbial diversity within the chicken gut microbiome revealed by metagenomics and culture.</title>
        <authorList>
            <person name="Gilroy R."/>
            <person name="Ravi A."/>
            <person name="Getino M."/>
            <person name="Pursley I."/>
            <person name="Horton D.L."/>
            <person name="Alikhan N.F."/>
            <person name="Baker D."/>
            <person name="Gharbi K."/>
            <person name="Hall N."/>
            <person name="Watson M."/>
            <person name="Adriaenssens E.M."/>
            <person name="Foster-Nyarko E."/>
            <person name="Jarju S."/>
            <person name="Secka A."/>
            <person name="Antonio M."/>
            <person name="Oren A."/>
            <person name="Chaudhuri R.R."/>
            <person name="La Ragione R."/>
            <person name="Hildebrand F."/>
            <person name="Pallen M.J."/>
        </authorList>
    </citation>
    <scope>NUCLEOTIDE SEQUENCE</scope>
    <source>
        <strain evidence="8">CHK179-7159</strain>
    </source>
</reference>
<comment type="caution">
    <text evidence="8">The sequence shown here is derived from an EMBL/GenBank/DDBJ whole genome shotgun (WGS) entry which is preliminary data.</text>
</comment>
<dbReference type="PROSITE" id="PS51257">
    <property type="entry name" value="PROKAR_LIPOPROTEIN"/>
    <property type="match status" value="1"/>
</dbReference>
<dbReference type="Proteomes" id="UP000886858">
    <property type="component" value="Unassembled WGS sequence"/>
</dbReference>
<reference evidence="8" key="2">
    <citation type="submission" date="2021-04" db="EMBL/GenBank/DDBJ databases">
        <authorList>
            <person name="Gilroy R."/>
        </authorList>
    </citation>
    <scope>NUCLEOTIDE SEQUENCE</scope>
    <source>
        <strain evidence="8">CHK179-7159</strain>
    </source>
</reference>
<proteinExistence type="predicted"/>
<keyword evidence="5" id="KW-0449">Lipoprotein</keyword>
<evidence type="ECO:0000313" key="9">
    <source>
        <dbReference type="Proteomes" id="UP000886858"/>
    </source>
</evidence>
<feature type="chain" id="PRO_5038931982" evidence="7">
    <location>
        <begin position="21"/>
        <end position="550"/>
    </location>
</feature>